<keyword evidence="8 9" id="KW-0472">Membrane</keyword>
<evidence type="ECO:0000256" key="1">
    <source>
        <dbReference type="ARBA" id="ARBA00004572"/>
    </source>
</evidence>
<sequence>MSTNDRYYPYATDAEETLSDAEILVLRRNYEREGVHPRVQTKFNYAWGLTKSTRKQQQQLGIRMMHEIYDEYAERRRECMYYLAIGYYKLGEYGNARVYIERLLALEPNNAQARSMRELIEEKVTRDGMIGLALSGGAIALVGIAAAAIFSRKSK</sequence>
<evidence type="ECO:0000256" key="9">
    <source>
        <dbReference type="PIRNR" id="PIRNR008835"/>
    </source>
</evidence>
<comment type="function">
    <text evidence="9">Has a role in mitochondrial fission.</text>
</comment>
<dbReference type="GO" id="GO:0005778">
    <property type="term" value="C:peroxisomal membrane"/>
    <property type="evidence" value="ECO:0007669"/>
    <property type="project" value="TreeGrafter"/>
</dbReference>
<dbReference type="PIRSF" id="PIRSF008835">
    <property type="entry name" value="TPR_repeat_11_Fis1"/>
    <property type="match status" value="1"/>
</dbReference>
<dbReference type="Proteomes" id="UP001151518">
    <property type="component" value="Unassembled WGS sequence"/>
</dbReference>
<evidence type="ECO:0000256" key="2">
    <source>
        <dbReference type="ARBA" id="ARBA00008937"/>
    </source>
</evidence>
<comment type="similarity">
    <text evidence="2 9">Belongs to the FIS1 family.</text>
</comment>
<dbReference type="InterPro" id="IPR019734">
    <property type="entry name" value="TPR_rpt"/>
</dbReference>
<dbReference type="GO" id="GO:0000422">
    <property type="term" value="P:autophagy of mitochondrion"/>
    <property type="evidence" value="ECO:0007669"/>
    <property type="project" value="TreeGrafter"/>
</dbReference>
<feature type="transmembrane region" description="Helical" evidence="11">
    <location>
        <begin position="129"/>
        <end position="150"/>
    </location>
</feature>
<dbReference type="Pfam" id="PF14852">
    <property type="entry name" value="Fis1_TPR_N"/>
    <property type="match status" value="1"/>
</dbReference>
<dbReference type="Pfam" id="PF14853">
    <property type="entry name" value="Fis1_TPR_C"/>
    <property type="match status" value="1"/>
</dbReference>
<dbReference type="EMBL" id="JANBTW010000019">
    <property type="protein sequence ID" value="KAJ2678652.1"/>
    <property type="molecule type" value="Genomic_DNA"/>
</dbReference>
<proteinExistence type="inferred from homology"/>
<dbReference type="InterPro" id="IPR016543">
    <property type="entry name" value="Fis1"/>
</dbReference>
<dbReference type="CDD" id="cd12212">
    <property type="entry name" value="Fis1"/>
    <property type="match status" value="1"/>
</dbReference>
<dbReference type="InterPro" id="IPR028061">
    <property type="entry name" value="Fis1_TPR_C"/>
</dbReference>
<name>A0A9W8G4K3_9FUNG</name>
<dbReference type="Gene3D" id="1.25.40.10">
    <property type="entry name" value="Tetratricopeptide repeat domain"/>
    <property type="match status" value="1"/>
</dbReference>
<feature type="repeat" description="TPR" evidence="10">
    <location>
        <begin position="77"/>
        <end position="110"/>
    </location>
</feature>
<dbReference type="OrthoDB" id="421154at2759"/>
<dbReference type="PROSITE" id="PS50005">
    <property type="entry name" value="TPR"/>
    <property type="match status" value="1"/>
</dbReference>
<keyword evidence="6 11" id="KW-1133">Transmembrane helix</keyword>
<dbReference type="SUPFAM" id="SSF48452">
    <property type="entry name" value="TPR-like"/>
    <property type="match status" value="1"/>
</dbReference>
<evidence type="ECO:0000256" key="11">
    <source>
        <dbReference type="SAM" id="Phobius"/>
    </source>
</evidence>
<evidence type="ECO:0000256" key="3">
    <source>
        <dbReference type="ARBA" id="ARBA00014314"/>
    </source>
</evidence>
<dbReference type="AlphaFoldDB" id="A0A9W8G4K3"/>
<comment type="caution">
    <text evidence="12">The sequence shown here is derived from an EMBL/GenBank/DDBJ whole genome shotgun (WGS) entry which is preliminary data.</text>
</comment>
<evidence type="ECO:0000256" key="8">
    <source>
        <dbReference type="ARBA" id="ARBA00023136"/>
    </source>
</evidence>
<dbReference type="InterPro" id="IPR033745">
    <property type="entry name" value="Fis1_cytosol"/>
</dbReference>
<protein>
    <recommendedName>
        <fullName evidence="3 9">Mitochondrial fission 1 protein</fullName>
    </recommendedName>
</protein>
<dbReference type="GO" id="GO:0005741">
    <property type="term" value="C:mitochondrial outer membrane"/>
    <property type="evidence" value="ECO:0007669"/>
    <property type="project" value="UniProtKB-SubCell"/>
</dbReference>
<dbReference type="GO" id="GO:0016559">
    <property type="term" value="P:peroxisome fission"/>
    <property type="evidence" value="ECO:0007669"/>
    <property type="project" value="TreeGrafter"/>
</dbReference>
<gene>
    <name evidence="12" type="primary">FIS1</name>
    <name evidence="12" type="ORF">GGI25_002240</name>
</gene>
<keyword evidence="5 9" id="KW-1000">Mitochondrion outer membrane</keyword>
<reference evidence="12" key="1">
    <citation type="submission" date="2022-07" db="EMBL/GenBank/DDBJ databases">
        <title>Phylogenomic reconstructions and comparative analyses of Kickxellomycotina fungi.</title>
        <authorList>
            <person name="Reynolds N.K."/>
            <person name="Stajich J.E."/>
            <person name="Barry K."/>
            <person name="Grigoriev I.V."/>
            <person name="Crous P."/>
            <person name="Smith M.E."/>
        </authorList>
    </citation>
    <scope>NUCLEOTIDE SEQUENCE</scope>
    <source>
        <strain evidence="12">NRRL 3115</strain>
    </source>
</reference>
<keyword evidence="7 9" id="KW-0496">Mitochondrion</keyword>
<dbReference type="PANTHER" id="PTHR13247">
    <property type="entry name" value="TETRATRICOPEPTIDE REPEAT PROTEIN 11 TPR REPEAT PROTEIN 11"/>
    <property type="match status" value="1"/>
</dbReference>
<comment type="subcellular location">
    <subcellularLocation>
        <location evidence="1">Mitochondrion outer membrane</location>
        <topology evidence="1">Single-pass membrane protein</topology>
    </subcellularLocation>
</comment>
<evidence type="ECO:0000256" key="6">
    <source>
        <dbReference type="ARBA" id="ARBA00022989"/>
    </source>
</evidence>
<evidence type="ECO:0000313" key="12">
    <source>
        <dbReference type="EMBL" id="KAJ2678652.1"/>
    </source>
</evidence>
<comment type="domain">
    <text evidence="9">The C-terminus is required for mitochondrial localization, while the N-terminus is necessary for mitochondrial fission.</text>
</comment>
<dbReference type="GO" id="GO:0000266">
    <property type="term" value="P:mitochondrial fission"/>
    <property type="evidence" value="ECO:0007669"/>
    <property type="project" value="UniProtKB-UniRule"/>
</dbReference>
<dbReference type="PANTHER" id="PTHR13247:SF0">
    <property type="entry name" value="MITOCHONDRIAL FISSION 1 PROTEIN"/>
    <property type="match status" value="1"/>
</dbReference>
<keyword evidence="4 11" id="KW-0812">Transmembrane</keyword>
<evidence type="ECO:0000256" key="4">
    <source>
        <dbReference type="ARBA" id="ARBA00022692"/>
    </source>
</evidence>
<evidence type="ECO:0000256" key="5">
    <source>
        <dbReference type="ARBA" id="ARBA00022787"/>
    </source>
</evidence>
<dbReference type="InterPro" id="IPR028058">
    <property type="entry name" value="Fis1_TPR_N"/>
</dbReference>
<keyword evidence="10" id="KW-0802">TPR repeat</keyword>
<evidence type="ECO:0000256" key="10">
    <source>
        <dbReference type="PROSITE-ProRule" id="PRU00339"/>
    </source>
</evidence>
<evidence type="ECO:0000313" key="13">
    <source>
        <dbReference type="Proteomes" id="UP001151518"/>
    </source>
</evidence>
<evidence type="ECO:0000256" key="7">
    <source>
        <dbReference type="ARBA" id="ARBA00023128"/>
    </source>
</evidence>
<organism evidence="12 13">
    <name type="scientific">Coemansia spiralis</name>
    <dbReference type="NCBI Taxonomy" id="417178"/>
    <lineage>
        <taxon>Eukaryota</taxon>
        <taxon>Fungi</taxon>
        <taxon>Fungi incertae sedis</taxon>
        <taxon>Zoopagomycota</taxon>
        <taxon>Kickxellomycotina</taxon>
        <taxon>Kickxellomycetes</taxon>
        <taxon>Kickxellales</taxon>
        <taxon>Kickxellaceae</taxon>
        <taxon>Coemansia</taxon>
    </lineage>
</organism>
<dbReference type="InterPro" id="IPR011990">
    <property type="entry name" value="TPR-like_helical_dom_sf"/>
</dbReference>
<accession>A0A9W8G4K3</accession>